<dbReference type="RefSeq" id="WP_104837704.1">
    <property type="nucleotide sequence ID" value="NZ_CP026606.1"/>
</dbReference>
<dbReference type="REBASE" id="232711">
    <property type="entry name" value="M.Mma2067ORF6990P"/>
</dbReference>
<dbReference type="InterPro" id="IPR011639">
    <property type="entry name" value="MethylTrfase_TaqI-like_dom"/>
</dbReference>
<evidence type="ECO:0000256" key="4">
    <source>
        <dbReference type="ARBA" id="ARBA00022679"/>
    </source>
</evidence>
<dbReference type="PANTHER" id="PTHR33841">
    <property type="entry name" value="DNA METHYLTRANSFERASE YEEA-RELATED"/>
    <property type="match status" value="1"/>
</dbReference>
<gene>
    <name evidence="8" type="ORF">MMJJ_06990</name>
</gene>
<dbReference type="InterPro" id="IPR050953">
    <property type="entry name" value="N4_N6_ade-DNA_methylase"/>
</dbReference>
<dbReference type="KEGG" id="mmad:MMJJ_06990"/>
<dbReference type="EC" id="2.1.1.72" evidence="2"/>
<protein>
    <recommendedName>
        <fullName evidence="2">site-specific DNA-methyltransferase (adenine-specific)</fullName>
        <ecNumber evidence="2">2.1.1.72</ecNumber>
    </recommendedName>
</protein>
<comment type="similarity">
    <text evidence="1">Belongs to the N(4)/N(6)-methyltransferase family.</text>
</comment>
<sequence>MQESLVNEVQEYTNKYLEKKSKKDRKKIGQFFTPAAVADFMASLSGDYENFEELNILDCGSGTGILATALVDKFKTHKNLKRLHIDLYEVDSDVLPILTKSMEYIKHKLENSPIKFTYKIIHGNFVTLNVDNWNSDSVGRYDLVISNPPYKKISKSCEEAVAMNSIVHGQPNIYFLFMAMALKLLKENGEFIFINPRSFTSGLYFKKFRTWFLENVNISRIHLFVSRKNVFGNDQVLQETIILKAVKSRLNEDMMCISESTDSDLSKNIFQIYMPYDTVITKNENKFILLPTNEEDVKIMNLMSNWKYNLVKLGYKLKTGPVVDFRSLEYLKNEPSNETVPLLWLHNFNDGLIRFPVTKDGKPPYILNNSESKKLLLKNKDYLLLKRFTSKEEKRRLQAAIYSSKEFNYPQIGFENHLNYIVKESGNMELNELFGLYALFNCDILDKYYRIVNGSTQVNATEVNSMPLPEKELIVRIGDLILKENDLSVDKCNDIVNNIFNI</sequence>
<comment type="catalytic activity">
    <reaction evidence="6">
        <text>a 2'-deoxyadenosine in DNA + S-adenosyl-L-methionine = an N(6)-methyl-2'-deoxyadenosine in DNA + S-adenosyl-L-homocysteine + H(+)</text>
        <dbReference type="Rhea" id="RHEA:15197"/>
        <dbReference type="Rhea" id="RHEA-COMP:12418"/>
        <dbReference type="Rhea" id="RHEA-COMP:12419"/>
        <dbReference type="ChEBI" id="CHEBI:15378"/>
        <dbReference type="ChEBI" id="CHEBI:57856"/>
        <dbReference type="ChEBI" id="CHEBI:59789"/>
        <dbReference type="ChEBI" id="CHEBI:90615"/>
        <dbReference type="ChEBI" id="CHEBI:90616"/>
        <dbReference type="EC" id="2.1.1.72"/>
    </reaction>
</comment>
<evidence type="ECO:0000256" key="1">
    <source>
        <dbReference type="ARBA" id="ARBA00006594"/>
    </source>
</evidence>
<feature type="domain" description="Type II methyltransferase M.TaqI-like" evidence="7">
    <location>
        <begin position="108"/>
        <end position="231"/>
    </location>
</feature>
<dbReference type="CDD" id="cd02440">
    <property type="entry name" value="AdoMet_MTases"/>
    <property type="match status" value="1"/>
</dbReference>
<dbReference type="GO" id="GO:0032259">
    <property type="term" value="P:methylation"/>
    <property type="evidence" value="ECO:0007669"/>
    <property type="project" value="UniProtKB-KW"/>
</dbReference>
<dbReference type="Proteomes" id="UP000239462">
    <property type="component" value="Chromosome"/>
</dbReference>
<dbReference type="PROSITE" id="PS00092">
    <property type="entry name" value="N6_MTASE"/>
    <property type="match status" value="1"/>
</dbReference>
<evidence type="ECO:0000256" key="5">
    <source>
        <dbReference type="ARBA" id="ARBA00022691"/>
    </source>
</evidence>
<keyword evidence="5" id="KW-0949">S-adenosyl-L-methionine</keyword>
<evidence type="ECO:0000313" key="9">
    <source>
        <dbReference type="Proteomes" id="UP000239462"/>
    </source>
</evidence>
<dbReference type="EMBL" id="CP026606">
    <property type="protein sequence ID" value="AVB76113.1"/>
    <property type="molecule type" value="Genomic_DNA"/>
</dbReference>
<evidence type="ECO:0000256" key="2">
    <source>
        <dbReference type="ARBA" id="ARBA00011900"/>
    </source>
</evidence>
<evidence type="ECO:0000259" key="7">
    <source>
        <dbReference type="Pfam" id="PF07669"/>
    </source>
</evidence>
<dbReference type="InterPro" id="IPR002052">
    <property type="entry name" value="DNA_methylase_N6_adenine_CS"/>
</dbReference>
<name>A0A2L1C9Y3_METMI</name>
<dbReference type="GO" id="GO:0009007">
    <property type="term" value="F:site-specific DNA-methyltransferase (adenine-specific) activity"/>
    <property type="evidence" value="ECO:0007669"/>
    <property type="project" value="UniProtKB-EC"/>
</dbReference>
<proteinExistence type="inferred from homology"/>
<evidence type="ECO:0000313" key="8">
    <source>
        <dbReference type="EMBL" id="AVB76113.1"/>
    </source>
</evidence>
<dbReference type="InterPro" id="IPR029063">
    <property type="entry name" value="SAM-dependent_MTases_sf"/>
</dbReference>
<dbReference type="PRINTS" id="PR00507">
    <property type="entry name" value="N12N6MTFRASE"/>
</dbReference>
<dbReference type="SUPFAM" id="SSF53335">
    <property type="entry name" value="S-adenosyl-L-methionine-dependent methyltransferases"/>
    <property type="match status" value="1"/>
</dbReference>
<evidence type="ECO:0000256" key="3">
    <source>
        <dbReference type="ARBA" id="ARBA00022603"/>
    </source>
</evidence>
<dbReference type="GO" id="GO:0006304">
    <property type="term" value="P:DNA modification"/>
    <property type="evidence" value="ECO:0007669"/>
    <property type="project" value="InterPro"/>
</dbReference>
<dbReference type="PANTHER" id="PTHR33841:SF5">
    <property type="entry name" value="DNA METHYLASE (MODIFICATION METHYLASE) (METHYLTRANSFERASE)-RELATED"/>
    <property type="match status" value="1"/>
</dbReference>
<dbReference type="Pfam" id="PF07669">
    <property type="entry name" value="Eco57I"/>
    <property type="match status" value="1"/>
</dbReference>
<organism evidence="8 9">
    <name type="scientific">Methanococcus maripaludis</name>
    <name type="common">Methanococcus deltae</name>
    <dbReference type="NCBI Taxonomy" id="39152"/>
    <lineage>
        <taxon>Archaea</taxon>
        <taxon>Methanobacteriati</taxon>
        <taxon>Methanobacteriota</taxon>
        <taxon>Methanomada group</taxon>
        <taxon>Methanococci</taxon>
        <taxon>Methanococcales</taxon>
        <taxon>Methanococcaceae</taxon>
        <taxon>Methanococcus</taxon>
    </lineage>
</organism>
<evidence type="ECO:0000256" key="6">
    <source>
        <dbReference type="ARBA" id="ARBA00047942"/>
    </source>
</evidence>
<dbReference type="Gene3D" id="3.40.50.150">
    <property type="entry name" value="Vaccinia Virus protein VP39"/>
    <property type="match status" value="1"/>
</dbReference>
<accession>A0A2L1C9Y3</accession>
<reference evidence="9" key="1">
    <citation type="journal article" date="2018" name="Genome Announc.">
        <title>Complete Genome Sequence of the Methanococcus maripaludis Type Strain JJ (DSM 2067), a Model for Selenoprotein Synthesis in Archaea.</title>
        <authorList>
            <person name="Poehlein A."/>
            <person name="Heym D."/>
            <person name="Quitzke V."/>
            <person name="Fersch J."/>
            <person name="Daniel R."/>
            <person name="Rother M."/>
        </authorList>
    </citation>
    <scope>NUCLEOTIDE SEQUENCE [LARGE SCALE GENOMIC DNA]</scope>
    <source>
        <strain evidence="9">DSM 2067</strain>
    </source>
</reference>
<dbReference type="GO" id="GO:0003676">
    <property type="term" value="F:nucleic acid binding"/>
    <property type="evidence" value="ECO:0007669"/>
    <property type="project" value="InterPro"/>
</dbReference>
<keyword evidence="3 8" id="KW-0489">Methyltransferase</keyword>
<keyword evidence="4 8" id="KW-0808">Transferase</keyword>
<dbReference type="AlphaFoldDB" id="A0A2L1C9Y3"/>
<dbReference type="GeneID" id="36101789"/>